<dbReference type="SUPFAM" id="SSF88713">
    <property type="entry name" value="Glycoside hydrolase/deacetylase"/>
    <property type="match status" value="1"/>
</dbReference>
<protein>
    <submittedName>
        <fullName evidence="4">N-acetylmuramoyl-L-alanine amidase</fullName>
    </submittedName>
</protein>
<dbReference type="Pfam" id="PF01522">
    <property type="entry name" value="Polysacc_deac_1"/>
    <property type="match status" value="1"/>
</dbReference>
<dbReference type="Pfam" id="PF01520">
    <property type="entry name" value="Amidase_3"/>
    <property type="match status" value="1"/>
</dbReference>
<proteinExistence type="predicted"/>
<evidence type="ECO:0000256" key="2">
    <source>
        <dbReference type="SAM" id="Phobius"/>
    </source>
</evidence>
<dbReference type="Proteomes" id="UP000261023">
    <property type="component" value="Unassembled WGS sequence"/>
</dbReference>
<dbReference type="InterPro" id="IPR050695">
    <property type="entry name" value="N-acetylmuramoyl_amidase_3"/>
</dbReference>
<dbReference type="InterPro" id="IPR002509">
    <property type="entry name" value="NODB_dom"/>
</dbReference>
<dbReference type="PROSITE" id="PS51677">
    <property type="entry name" value="NODB"/>
    <property type="match status" value="1"/>
</dbReference>
<keyword evidence="1" id="KW-0378">Hydrolase</keyword>
<dbReference type="SMART" id="SM00646">
    <property type="entry name" value="Ami_3"/>
    <property type="match status" value="1"/>
</dbReference>
<dbReference type="Gene3D" id="3.20.20.370">
    <property type="entry name" value="Glycoside hydrolase/deacetylase"/>
    <property type="match status" value="1"/>
</dbReference>
<keyword evidence="2" id="KW-0812">Transmembrane</keyword>
<keyword evidence="2" id="KW-0472">Membrane</keyword>
<dbReference type="InterPro" id="IPR002508">
    <property type="entry name" value="MurNAc-LAA_cat"/>
</dbReference>
<accession>A0A3E3DK89</accession>
<reference evidence="4 5" key="1">
    <citation type="submission" date="2018-08" db="EMBL/GenBank/DDBJ databases">
        <title>A genome reference for cultivated species of the human gut microbiota.</title>
        <authorList>
            <person name="Zou Y."/>
            <person name="Xue W."/>
            <person name="Luo G."/>
        </authorList>
    </citation>
    <scope>NUCLEOTIDE SEQUENCE [LARGE SCALE GENOMIC DNA]</scope>
    <source>
        <strain evidence="4 5">AF19-13AC</strain>
    </source>
</reference>
<dbReference type="InterPro" id="IPR011330">
    <property type="entry name" value="Glyco_hydro/deAcase_b/a-brl"/>
</dbReference>
<gene>
    <name evidence="4" type="ORF">DWX31_16370</name>
</gene>
<dbReference type="PANTHER" id="PTHR30404">
    <property type="entry name" value="N-ACETYLMURAMOYL-L-ALANINE AMIDASE"/>
    <property type="match status" value="1"/>
</dbReference>
<dbReference type="CDD" id="cd02696">
    <property type="entry name" value="MurNAc-LAA"/>
    <property type="match status" value="1"/>
</dbReference>
<name>A0A3E3DK89_9FIRM</name>
<dbReference type="AlphaFoldDB" id="A0A3E3DK89"/>
<comment type="caution">
    <text evidence="4">The sequence shown here is derived from an EMBL/GenBank/DDBJ whole genome shotgun (WGS) entry which is preliminary data.</text>
</comment>
<feature type="transmembrane region" description="Helical" evidence="2">
    <location>
        <begin position="20"/>
        <end position="41"/>
    </location>
</feature>
<evidence type="ECO:0000259" key="3">
    <source>
        <dbReference type="PROSITE" id="PS51677"/>
    </source>
</evidence>
<keyword evidence="2" id="KW-1133">Transmembrane helix</keyword>
<dbReference type="GO" id="GO:0005975">
    <property type="term" value="P:carbohydrate metabolic process"/>
    <property type="evidence" value="ECO:0007669"/>
    <property type="project" value="InterPro"/>
</dbReference>
<dbReference type="Gene3D" id="3.40.630.40">
    <property type="entry name" value="Zn-dependent exopeptidases"/>
    <property type="match status" value="1"/>
</dbReference>
<dbReference type="EMBL" id="QTJW01000010">
    <property type="protein sequence ID" value="RGD69717.1"/>
    <property type="molecule type" value="Genomic_DNA"/>
</dbReference>
<dbReference type="OrthoDB" id="258610at2"/>
<evidence type="ECO:0000256" key="1">
    <source>
        <dbReference type="ARBA" id="ARBA00022801"/>
    </source>
</evidence>
<evidence type="ECO:0000313" key="5">
    <source>
        <dbReference type="Proteomes" id="UP000261023"/>
    </source>
</evidence>
<sequence length="533" mass="58711">MRYERETRCRKNGRNTRRRWLEDCAAAAAGGIAAVFLFTAMETMGMFPGGDAAVSPVAAEAQAAAGSQTAAAEAQAAAGNQAAAVNPAVTEGQAAATNPAALQALPASEIRKLAEYQLEAAGKNDRSGTWQETGVQSRTEKQTVFQTTESDPEHPLIIVDPGHGGTDEGCYADGVLEKDINLEIAKKLREELVESGYRVILTRETDTYMTKEQRAEAANRYGADAFVSIHQNTYEEEEPTGIETWYDGTDPSRDSRRLALLIHEETVKRTGAKERELRGDAGFVVTGWTKMPACLIETGFLSSPEERGKLTQAEYQEKLAEGIAGGIDAFFHPKTMYLTFDDGPSAENTAAVLDVLKARNIKATFFLVGENVRKNPEVAKRIAAEGHTIGIHCNRHDYEQIYQSTASYLEDFNEAYKTVLEVTGVRVTLFRFPGGSINAYNKPVYQDIIKEMTARGFIYFDWNASLEDALKKSEPEELIANARETALGRKHVVMLAHDIVHSTALCLNDLIDQFPEYRMEPLTPEVTPVQFHP</sequence>
<dbReference type="GO" id="GO:0030288">
    <property type="term" value="C:outer membrane-bounded periplasmic space"/>
    <property type="evidence" value="ECO:0007669"/>
    <property type="project" value="TreeGrafter"/>
</dbReference>
<dbReference type="CDD" id="cd10944">
    <property type="entry name" value="CE4_SmPgdA_like"/>
    <property type="match status" value="1"/>
</dbReference>
<dbReference type="PANTHER" id="PTHR30404:SF0">
    <property type="entry name" value="N-ACETYLMURAMOYL-L-ALANINE AMIDASE AMIC"/>
    <property type="match status" value="1"/>
</dbReference>
<organism evidence="4 5">
    <name type="scientific">Hungatella hathewayi</name>
    <dbReference type="NCBI Taxonomy" id="154046"/>
    <lineage>
        <taxon>Bacteria</taxon>
        <taxon>Bacillati</taxon>
        <taxon>Bacillota</taxon>
        <taxon>Clostridia</taxon>
        <taxon>Lachnospirales</taxon>
        <taxon>Lachnospiraceae</taxon>
        <taxon>Hungatella</taxon>
    </lineage>
</organism>
<dbReference type="GO" id="GO:0009253">
    <property type="term" value="P:peptidoglycan catabolic process"/>
    <property type="evidence" value="ECO:0007669"/>
    <property type="project" value="InterPro"/>
</dbReference>
<dbReference type="GO" id="GO:0008745">
    <property type="term" value="F:N-acetylmuramoyl-L-alanine amidase activity"/>
    <property type="evidence" value="ECO:0007669"/>
    <property type="project" value="InterPro"/>
</dbReference>
<evidence type="ECO:0000313" key="4">
    <source>
        <dbReference type="EMBL" id="RGD69717.1"/>
    </source>
</evidence>
<dbReference type="RefSeq" id="WP_029466099.1">
    <property type="nucleotide sequence ID" value="NZ_QTJW01000010.1"/>
</dbReference>
<feature type="domain" description="NodB homology" evidence="3">
    <location>
        <begin position="334"/>
        <end position="533"/>
    </location>
</feature>
<dbReference type="SUPFAM" id="SSF53187">
    <property type="entry name" value="Zn-dependent exopeptidases"/>
    <property type="match status" value="1"/>
</dbReference>